<evidence type="ECO:0000313" key="2">
    <source>
        <dbReference type="EMBL" id="KAG5161900.1"/>
    </source>
</evidence>
<gene>
    <name evidence="2" type="ORF">JR316_013188</name>
</gene>
<accession>A0A8H8CEF1</accession>
<evidence type="ECO:0000256" key="1">
    <source>
        <dbReference type="SAM" id="Phobius"/>
    </source>
</evidence>
<proteinExistence type="predicted"/>
<keyword evidence="1" id="KW-0472">Membrane</keyword>
<comment type="caution">
    <text evidence="2">The sequence shown here is derived from an EMBL/GenBank/DDBJ whole genome shotgun (WGS) entry which is preliminary data.</text>
</comment>
<dbReference type="OrthoDB" id="549336at2759"/>
<organism evidence="2">
    <name type="scientific">Psilocybe cubensis</name>
    <name type="common">Psychedelic mushroom</name>
    <name type="synonym">Stropharia cubensis</name>
    <dbReference type="NCBI Taxonomy" id="181762"/>
    <lineage>
        <taxon>Eukaryota</taxon>
        <taxon>Fungi</taxon>
        <taxon>Dikarya</taxon>
        <taxon>Basidiomycota</taxon>
        <taxon>Agaricomycotina</taxon>
        <taxon>Agaricomycetes</taxon>
        <taxon>Agaricomycetidae</taxon>
        <taxon>Agaricales</taxon>
        <taxon>Agaricineae</taxon>
        <taxon>Strophariaceae</taxon>
        <taxon>Psilocybe</taxon>
    </lineage>
</organism>
<dbReference type="EMBL" id="JAFIQS010000023">
    <property type="protein sequence ID" value="KAG5161900.1"/>
    <property type="molecule type" value="Genomic_DNA"/>
</dbReference>
<keyword evidence="1" id="KW-1133">Transmembrane helix</keyword>
<name>A0A8H8CEF1_PSICU</name>
<sequence length="497" mass="56731">MSGYTLLSSTSPGTWRANTGKALRYRILGVVIALVLLIFTLRQFQSNYPGRYNLIDNQVGEEVVPESPQKRRNVAVASTFGYHFDVYMAVVWTLQRVMKEGKVQVYTPGPFYFDFQRIVDTYKLYNGTYKDYNTLVDDVTSVGGDGGIDLIVLGTCELDMRHWSEKLLAAWDARDSAHKFQIVCIVHDVRDEAWQPTIQEWSRRNAIRLLPISQHVGNTFLRKFEDLARSTDVAIKSAGYEYIPVDAHIPILDLQGLPERTSTNRPFSNAVIQGSFSTDRRDYTRIFADLNHSLHVEPESWGYLPLGDGPSFVQDTSIDQIPFKLHLVGSGWIDVPIELKQLVVFHTNLNYTEYYQLMSGMDACIPAFLAADDKNFKYQASSSIVMCLETNVPILAVRELRESYIYIDDDRVTINRPAVMSEFQAIKVLRTGDASDFLESDPSSSGVTLGFHSRIRQAVHRFVNEGWVRTKEDFDLRKKLILKENERIVLKILQDRV</sequence>
<feature type="transmembrane region" description="Helical" evidence="1">
    <location>
        <begin position="23"/>
        <end position="41"/>
    </location>
</feature>
<protein>
    <submittedName>
        <fullName evidence="2">Uncharacterized protein</fullName>
    </submittedName>
</protein>
<dbReference type="AlphaFoldDB" id="A0A8H8CEF1"/>
<keyword evidence="1" id="KW-0812">Transmembrane</keyword>
<reference evidence="2" key="1">
    <citation type="submission" date="2021-02" db="EMBL/GenBank/DDBJ databases">
        <title>Psilocybe cubensis genome.</title>
        <authorList>
            <person name="Mckernan K.J."/>
            <person name="Crawford S."/>
            <person name="Trippe A."/>
            <person name="Kane L.T."/>
            <person name="Mclaughlin S."/>
        </authorList>
    </citation>
    <scope>NUCLEOTIDE SEQUENCE [LARGE SCALE GENOMIC DNA]</scope>
    <source>
        <strain evidence="2">MGC-MH-2018</strain>
    </source>
</reference>